<gene>
    <name evidence="2" type="ORF">HMPREF1250_0910</name>
</gene>
<dbReference type="RefSeq" id="WP_023053590.1">
    <property type="nucleotide sequence ID" value="NZ_AWXA01000028.1"/>
</dbReference>
<keyword evidence="3" id="KW-1185">Reference proteome</keyword>
<dbReference type="Proteomes" id="UP000017090">
    <property type="component" value="Unassembled WGS sequence"/>
</dbReference>
<dbReference type="GO" id="GO:0004197">
    <property type="term" value="F:cysteine-type endopeptidase activity"/>
    <property type="evidence" value="ECO:0007669"/>
    <property type="project" value="InterPro"/>
</dbReference>
<dbReference type="PANTHER" id="PTHR22576">
    <property type="entry name" value="MUCOSA ASSOCIATED LYMPHOID TISSUE LYMPHOMA TRANSLOCATION PROTEIN 1/PARACASPASE"/>
    <property type="match status" value="1"/>
</dbReference>
<name>U7UNF6_9FIRM</name>
<dbReference type="AlphaFoldDB" id="U7UNF6"/>
<evidence type="ECO:0000313" key="2">
    <source>
        <dbReference type="EMBL" id="ERT60018.1"/>
    </source>
</evidence>
<dbReference type="Gene3D" id="3.40.50.1460">
    <property type="match status" value="1"/>
</dbReference>
<dbReference type="EMBL" id="AWXA01000028">
    <property type="protein sequence ID" value="ERT60018.1"/>
    <property type="molecule type" value="Genomic_DNA"/>
</dbReference>
<dbReference type="GO" id="GO:0006508">
    <property type="term" value="P:proteolysis"/>
    <property type="evidence" value="ECO:0007669"/>
    <property type="project" value="InterPro"/>
</dbReference>
<organism evidence="2 3">
    <name type="scientific">Megasphaera vaginalis</name>
    <name type="common">ex Srinivasan et al. 2021</name>
    <dbReference type="NCBI Taxonomy" id="1111454"/>
    <lineage>
        <taxon>Bacteria</taxon>
        <taxon>Bacillati</taxon>
        <taxon>Bacillota</taxon>
        <taxon>Negativicutes</taxon>
        <taxon>Veillonellales</taxon>
        <taxon>Veillonellaceae</taxon>
        <taxon>Megasphaera</taxon>
    </lineage>
</organism>
<protein>
    <submittedName>
        <fullName evidence="2">Caspase domain protein</fullName>
    </submittedName>
</protein>
<dbReference type="InterPro" id="IPR029030">
    <property type="entry name" value="Caspase-like_dom_sf"/>
</dbReference>
<dbReference type="OrthoDB" id="9812126at2"/>
<reference evidence="2 3" key="1">
    <citation type="submission" date="2013-09" db="EMBL/GenBank/DDBJ databases">
        <authorList>
            <person name="Durkin A.S."/>
            <person name="Haft D.R."/>
            <person name="McCorrison J."/>
            <person name="Torralba M."/>
            <person name="Gillis M."/>
            <person name="Haft D.H."/>
            <person name="Methe B."/>
            <person name="Sutton G."/>
            <person name="Nelson K.E."/>
        </authorList>
    </citation>
    <scope>NUCLEOTIDE SEQUENCE [LARGE SCALE GENOMIC DNA]</scope>
    <source>
        <strain evidence="2 3">BV3C16-1</strain>
    </source>
</reference>
<dbReference type="SUPFAM" id="SSF52129">
    <property type="entry name" value="Caspase-like"/>
    <property type="match status" value="1"/>
</dbReference>
<evidence type="ECO:0000259" key="1">
    <source>
        <dbReference type="Pfam" id="PF00656"/>
    </source>
</evidence>
<sequence>MKNYKALVVGIDNYPAAPLSGCVNDANEIQKLLETNGDGSPNFDVKFEPNVSSKKEMYELLNSLFGTGESDIALFYFSGHGTGELGGKIVLPDYDGMDLGISMTDILRLANKSKSKNKIIILDCCFSGKMGEAGFTDTTDSVVGQGVTIMTASNRDEYAVEDRITGHGIFTELLIQGLLGGAADVGGNITPASLYSFVDQSLGAWEQRPLFKTNISRFLPIRTVEPRVSKQILRKISDYFVDPYDEYRLDPSYEYTNTPDDNHEIKEPYANDDNVKVFKDLQLYESVGLIEPVGAEHMYFAAMNSKSCKLTPLGLHYWKLSKDKRF</sequence>
<dbReference type="STRING" id="1111454.HMPREF1250_0910"/>
<dbReference type="eggNOG" id="COG4249">
    <property type="taxonomic scope" value="Bacteria"/>
</dbReference>
<proteinExistence type="predicted"/>
<comment type="caution">
    <text evidence="2">The sequence shown here is derived from an EMBL/GenBank/DDBJ whole genome shotgun (WGS) entry which is preliminary data.</text>
</comment>
<dbReference type="PANTHER" id="PTHR22576:SF37">
    <property type="entry name" value="MUCOSA-ASSOCIATED LYMPHOID TISSUE LYMPHOMA TRANSLOCATION PROTEIN 1"/>
    <property type="match status" value="1"/>
</dbReference>
<feature type="domain" description="Peptidase C14 caspase" evidence="1">
    <location>
        <begin position="5"/>
        <end position="202"/>
    </location>
</feature>
<dbReference type="PATRIC" id="fig|1111454.3.peg.1104"/>
<dbReference type="Pfam" id="PF00656">
    <property type="entry name" value="Peptidase_C14"/>
    <property type="match status" value="1"/>
</dbReference>
<evidence type="ECO:0000313" key="3">
    <source>
        <dbReference type="Proteomes" id="UP000017090"/>
    </source>
</evidence>
<accession>U7UNF6</accession>
<dbReference type="InterPro" id="IPR052039">
    <property type="entry name" value="Caspase-related_regulators"/>
</dbReference>
<dbReference type="InterPro" id="IPR011600">
    <property type="entry name" value="Pept_C14_caspase"/>
</dbReference>